<dbReference type="FunFam" id="2.60.40.60:FF:000297">
    <property type="entry name" value="Cadherin 12"/>
    <property type="match status" value="1"/>
</dbReference>
<evidence type="ECO:0000256" key="1">
    <source>
        <dbReference type="ARBA" id="ARBA00004251"/>
    </source>
</evidence>
<dbReference type="Proteomes" id="UP001152622">
    <property type="component" value="Chromosome 2"/>
</dbReference>
<dbReference type="InterPro" id="IPR039808">
    <property type="entry name" value="Cadherin"/>
</dbReference>
<evidence type="ECO:0000256" key="9">
    <source>
        <dbReference type="ARBA" id="ARBA00022889"/>
    </source>
</evidence>
<dbReference type="PROSITE" id="PS00232">
    <property type="entry name" value="CADHERIN_1"/>
    <property type="match status" value="3"/>
</dbReference>
<comment type="function">
    <text evidence="13">Cadherins are calcium-dependent cell adhesion proteins. They preferentially interact with themselves in a homophilic manner in connecting cells; cadherins may thus contribute to the sorting of heterogeneous cell types.</text>
</comment>
<feature type="transmembrane region" description="Helical" evidence="17">
    <location>
        <begin position="643"/>
        <end position="664"/>
    </location>
</feature>
<dbReference type="GO" id="GO:0044331">
    <property type="term" value="P:cell-cell adhesion mediated by cadherin"/>
    <property type="evidence" value="ECO:0007669"/>
    <property type="project" value="TreeGrafter"/>
</dbReference>
<dbReference type="FunFam" id="2.60.40.60:FF:000009">
    <property type="entry name" value="Cadherin 24"/>
    <property type="match status" value="1"/>
</dbReference>
<feature type="signal peptide" evidence="18">
    <location>
        <begin position="1"/>
        <end position="24"/>
    </location>
</feature>
<keyword evidence="2" id="KW-1003">Cell membrane</keyword>
<keyword evidence="3" id="KW-0165">Cleavage on pair of basic residues</keyword>
<dbReference type="FunFam" id="2.60.40.60:FF:000012">
    <property type="entry name" value="Cadherin 24"/>
    <property type="match status" value="1"/>
</dbReference>
<evidence type="ECO:0000256" key="17">
    <source>
        <dbReference type="SAM" id="Phobius"/>
    </source>
</evidence>
<dbReference type="Gene3D" id="2.60.40.60">
    <property type="entry name" value="Cadherins"/>
    <property type="match status" value="5"/>
</dbReference>
<comment type="subcellular location">
    <subcellularLocation>
        <location evidence="1">Cell membrane</location>
        <topology evidence="1">Single-pass type I membrane protein</topology>
    </subcellularLocation>
</comment>
<evidence type="ECO:0000256" key="6">
    <source>
        <dbReference type="ARBA" id="ARBA00022729"/>
    </source>
</evidence>
<dbReference type="OrthoDB" id="6252479at2759"/>
<sequence>MRITSPSCLCPFLVCLCFFQRGYSSAPHRPPPARTPGKNQTGLREGETEVHHRPKRGWIWNQFFVLEEHIGTEAQYVGKLHSNSDKGDGSVRYILTGEGAGNIFIIDEVTGDIHATKSLDREKKAHYVLHAQAIDRHTGKPLEPESEFIIKVQDINDNAPKFPDGPFVASVPEMSEVGVWLCIIQTVWDWILWMKLHNGGDQGTSVFQVTASDADDPTYGNSARVVYSILQGQPYFSVDPKTGVIRTALANMDREAREHYAVVIQAKDMAGQVGGLSGSTTINITLMDVNDNPPKFPQKNYQLYVPESAQVGKPVGKIKANDEDLGMNAEMKYSITNADGASVFSISTDRETREGVISLRKPLNYEKKKTYALHIEGVNTHLDPRFSYLGPFKDSATLKITVGDVDEAPVFSMDYYIMDVYENAQVGTEVGAVTARDPDSTNSAIRYFIDRSLHGDVYFNIDANTGTVKTKQVLDREDLAWHNITVIASEVDNPSLLRHVPVTVQVLDVNDNPPKLATESEVIVCESTRAGQVIQTITAVDKDDFANGPRFSFALPQDIPVNPNFTLKDNEDSTAGIVSRRRRFSQALQDLYELPVVVWDGGEPELSSTGTLTLRVCVCQRGSRVRACQPEAFLSSAGLSTGALIAILLCIVILLVIVVLFITLRRSKKEPLIISEEDVRENVVAYDDEGGGEEDTEAFDILALRNPAGGGRGTQVPTGR</sequence>
<evidence type="ECO:0000256" key="14">
    <source>
        <dbReference type="ARBA" id="ARBA00069585"/>
    </source>
</evidence>
<dbReference type="GO" id="GO:0007156">
    <property type="term" value="P:homophilic cell adhesion via plasma membrane adhesion molecules"/>
    <property type="evidence" value="ECO:0007669"/>
    <property type="project" value="InterPro"/>
</dbReference>
<dbReference type="GO" id="GO:0034332">
    <property type="term" value="P:adherens junction organization"/>
    <property type="evidence" value="ECO:0007669"/>
    <property type="project" value="TreeGrafter"/>
</dbReference>
<dbReference type="InterPro" id="IPR020894">
    <property type="entry name" value="Cadherin_CS"/>
</dbReference>
<gene>
    <name evidence="20" type="ORF">SKAU_G00074930</name>
</gene>
<dbReference type="PANTHER" id="PTHR24027:SF106">
    <property type="entry name" value="CADHERIN-18"/>
    <property type="match status" value="1"/>
</dbReference>
<dbReference type="FunFam" id="2.60.40.60:FF:000014">
    <property type="entry name" value="Cadherin 8"/>
    <property type="match status" value="1"/>
</dbReference>
<keyword evidence="12" id="KW-0325">Glycoprotein</keyword>
<evidence type="ECO:0000256" key="10">
    <source>
        <dbReference type="ARBA" id="ARBA00022989"/>
    </source>
</evidence>
<evidence type="ECO:0000256" key="13">
    <source>
        <dbReference type="ARBA" id="ARBA00037319"/>
    </source>
</evidence>
<evidence type="ECO:0000256" key="8">
    <source>
        <dbReference type="ARBA" id="ARBA00022837"/>
    </source>
</evidence>
<evidence type="ECO:0000256" key="11">
    <source>
        <dbReference type="ARBA" id="ARBA00023136"/>
    </source>
</evidence>
<evidence type="ECO:0000256" key="15">
    <source>
        <dbReference type="PROSITE-ProRule" id="PRU00043"/>
    </source>
</evidence>
<feature type="domain" description="Cadherin" evidence="19">
    <location>
        <begin position="297"/>
        <end position="411"/>
    </location>
</feature>
<dbReference type="CDD" id="cd11304">
    <property type="entry name" value="Cadherin_repeat"/>
    <property type="match status" value="5"/>
</dbReference>
<feature type="domain" description="Cadherin" evidence="19">
    <location>
        <begin position="203"/>
        <end position="296"/>
    </location>
</feature>
<dbReference type="GO" id="GO:0016477">
    <property type="term" value="P:cell migration"/>
    <property type="evidence" value="ECO:0007669"/>
    <property type="project" value="TreeGrafter"/>
</dbReference>
<keyword evidence="9" id="KW-0130">Cell adhesion</keyword>
<dbReference type="AlphaFoldDB" id="A0A9Q1G7G3"/>
<evidence type="ECO:0000256" key="3">
    <source>
        <dbReference type="ARBA" id="ARBA00022685"/>
    </source>
</evidence>
<dbReference type="FunFam" id="2.60.40.60:FF:000097">
    <property type="entry name" value="cadherin-12 isoform X1"/>
    <property type="match status" value="1"/>
</dbReference>
<keyword evidence="5" id="KW-0479">Metal-binding</keyword>
<comment type="caution">
    <text evidence="20">The sequence shown here is derived from an EMBL/GenBank/DDBJ whole genome shotgun (WGS) entry which is preliminary data.</text>
</comment>
<keyword evidence="4 17" id="KW-0812">Transmembrane</keyword>
<keyword evidence="11 17" id="KW-0472">Membrane</keyword>
<reference evidence="20" key="1">
    <citation type="journal article" date="2023" name="Science">
        <title>Genome structures resolve the early diversification of teleost fishes.</title>
        <authorList>
            <person name="Parey E."/>
            <person name="Louis A."/>
            <person name="Montfort J."/>
            <person name="Bouchez O."/>
            <person name="Roques C."/>
            <person name="Iampietro C."/>
            <person name="Lluch J."/>
            <person name="Castinel A."/>
            <person name="Donnadieu C."/>
            <person name="Desvignes T."/>
            <person name="Floi Bucao C."/>
            <person name="Jouanno E."/>
            <person name="Wen M."/>
            <person name="Mejri S."/>
            <person name="Dirks R."/>
            <person name="Jansen H."/>
            <person name="Henkel C."/>
            <person name="Chen W.J."/>
            <person name="Zahm M."/>
            <person name="Cabau C."/>
            <person name="Klopp C."/>
            <person name="Thompson A.W."/>
            <person name="Robinson-Rechavi M."/>
            <person name="Braasch I."/>
            <person name="Lecointre G."/>
            <person name="Bobe J."/>
            <person name="Postlethwait J.H."/>
            <person name="Berthelot C."/>
            <person name="Roest Crollius H."/>
            <person name="Guiguen Y."/>
        </authorList>
    </citation>
    <scope>NUCLEOTIDE SEQUENCE</scope>
    <source>
        <strain evidence="20">WJC10195</strain>
    </source>
</reference>
<keyword evidence="8 15" id="KW-0106">Calcium</keyword>
<evidence type="ECO:0000256" key="16">
    <source>
        <dbReference type="SAM" id="MobiDB-lite"/>
    </source>
</evidence>
<feature type="domain" description="Cadherin" evidence="19">
    <location>
        <begin position="412"/>
        <end position="516"/>
    </location>
</feature>
<dbReference type="GO" id="GO:0016339">
    <property type="term" value="P:calcium-dependent cell-cell adhesion via plasma membrane cell adhesion molecules"/>
    <property type="evidence" value="ECO:0007669"/>
    <property type="project" value="TreeGrafter"/>
</dbReference>
<dbReference type="GO" id="GO:0045296">
    <property type="term" value="F:cadherin binding"/>
    <property type="evidence" value="ECO:0007669"/>
    <property type="project" value="TreeGrafter"/>
</dbReference>
<dbReference type="SUPFAM" id="SSF49313">
    <property type="entry name" value="Cadherin-like"/>
    <property type="match status" value="5"/>
</dbReference>
<dbReference type="PANTHER" id="PTHR24027">
    <property type="entry name" value="CADHERIN-23"/>
    <property type="match status" value="1"/>
</dbReference>
<dbReference type="GO" id="GO:0005509">
    <property type="term" value="F:calcium ion binding"/>
    <property type="evidence" value="ECO:0007669"/>
    <property type="project" value="UniProtKB-UniRule"/>
</dbReference>
<keyword evidence="6 18" id="KW-0732">Signal</keyword>
<feature type="chain" id="PRO_5040381951" description="Cadherin-12" evidence="18">
    <location>
        <begin position="25"/>
        <end position="720"/>
    </location>
</feature>
<feature type="domain" description="Cadherin" evidence="19">
    <location>
        <begin position="82"/>
        <end position="162"/>
    </location>
</feature>
<evidence type="ECO:0000256" key="18">
    <source>
        <dbReference type="SAM" id="SignalP"/>
    </source>
</evidence>
<dbReference type="GO" id="GO:0016342">
    <property type="term" value="C:catenin complex"/>
    <property type="evidence" value="ECO:0007669"/>
    <property type="project" value="TreeGrafter"/>
</dbReference>
<dbReference type="SMART" id="SM00112">
    <property type="entry name" value="CA"/>
    <property type="match status" value="5"/>
</dbReference>
<feature type="region of interest" description="Disordered" evidence="16">
    <location>
        <begin position="25"/>
        <end position="50"/>
    </location>
</feature>
<evidence type="ECO:0000256" key="5">
    <source>
        <dbReference type="ARBA" id="ARBA00022723"/>
    </source>
</evidence>
<evidence type="ECO:0000256" key="7">
    <source>
        <dbReference type="ARBA" id="ARBA00022737"/>
    </source>
</evidence>
<dbReference type="InterPro" id="IPR002126">
    <property type="entry name" value="Cadherin-like_dom"/>
</dbReference>
<evidence type="ECO:0000313" key="20">
    <source>
        <dbReference type="EMBL" id="KAJ8376913.1"/>
    </source>
</evidence>
<dbReference type="Pfam" id="PF00028">
    <property type="entry name" value="Cadherin"/>
    <property type="match status" value="5"/>
</dbReference>
<accession>A0A9Q1G7G3</accession>
<organism evidence="20 21">
    <name type="scientific">Synaphobranchus kaupii</name>
    <name type="common">Kaup's arrowtooth eel</name>
    <dbReference type="NCBI Taxonomy" id="118154"/>
    <lineage>
        <taxon>Eukaryota</taxon>
        <taxon>Metazoa</taxon>
        <taxon>Chordata</taxon>
        <taxon>Craniata</taxon>
        <taxon>Vertebrata</taxon>
        <taxon>Euteleostomi</taxon>
        <taxon>Actinopterygii</taxon>
        <taxon>Neopterygii</taxon>
        <taxon>Teleostei</taxon>
        <taxon>Anguilliformes</taxon>
        <taxon>Synaphobranchidae</taxon>
        <taxon>Synaphobranchus</taxon>
    </lineage>
</organism>
<evidence type="ECO:0000259" key="19">
    <source>
        <dbReference type="PROSITE" id="PS50268"/>
    </source>
</evidence>
<evidence type="ECO:0000256" key="4">
    <source>
        <dbReference type="ARBA" id="ARBA00022692"/>
    </source>
</evidence>
<dbReference type="EMBL" id="JAINUF010000002">
    <property type="protein sequence ID" value="KAJ8376913.1"/>
    <property type="molecule type" value="Genomic_DNA"/>
</dbReference>
<dbReference type="GO" id="GO:0000902">
    <property type="term" value="P:cell morphogenesis"/>
    <property type="evidence" value="ECO:0007669"/>
    <property type="project" value="TreeGrafter"/>
</dbReference>
<dbReference type="GO" id="GO:0007043">
    <property type="term" value="P:cell-cell junction assembly"/>
    <property type="evidence" value="ECO:0007669"/>
    <property type="project" value="TreeGrafter"/>
</dbReference>
<keyword evidence="7" id="KW-0677">Repeat</keyword>
<dbReference type="PRINTS" id="PR00205">
    <property type="entry name" value="CADHERIN"/>
</dbReference>
<dbReference type="InterPro" id="IPR015919">
    <property type="entry name" value="Cadherin-like_sf"/>
</dbReference>
<keyword evidence="10 17" id="KW-1133">Transmembrane helix</keyword>
<evidence type="ECO:0000313" key="21">
    <source>
        <dbReference type="Proteomes" id="UP001152622"/>
    </source>
</evidence>
<keyword evidence="21" id="KW-1185">Reference proteome</keyword>
<name>A0A9Q1G7G3_SYNKA</name>
<dbReference type="GO" id="GO:0008013">
    <property type="term" value="F:beta-catenin binding"/>
    <property type="evidence" value="ECO:0007669"/>
    <property type="project" value="TreeGrafter"/>
</dbReference>
<evidence type="ECO:0000256" key="2">
    <source>
        <dbReference type="ARBA" id="ARBA00022475"/>
    </source>
</evidence>
<dbReference type="PROSITE" id="PS50268">
    <property type="entry name" value="CADHERIN_2"/>
    <property type="match status" value="5"/>
</dbReference>
<protein>
    <recommendedName>
        <fullName evidence="14">Cadherin-12</fullName>
    </recommendedName>
</protein>
<evidence type="ECO:0000256" key="12">
    <source>
        <dbReference type="ARBA" id="ARBA00023180"/>
    </source>
</evidence>
<feature type="domain" description="Cadherin" evidence="19">
    <location>
        <begin position="516"/>
        <end position="632"/>
    </location>
</feature>
<proteinExistence type="predicted"/>
<dbReference type="GO" id="GO:0005912">
    <property type="term" value="C:adherens junction"/>
    <property type="evidence" value="ECO:0007669"/>
    <property type="project" value="TreeGrafter"/>
</dbReference>